<reference evidence="2 3" key="1">
    <citation type="journal article" date="2023" name="Sci. Data">
        <title>Genome assembly of the Korean intertidal mud-creeper Batillaria attramentaria.</title>
        <authorList>
            <person name="Patra A.K."/>
            <person name="Ho P.T."/>
            <person name="Jun S."/>
            <person name="Lee S.J."/>
            <person name="Kim Y."/>
            <person name="Won Y.J."/>
        </authorList>
    </citation>
    <scope>NUCLEOTIDE SEQUENCE [LARGE SCALE GENOMIC DNA]</scope>
    <source>
        <strain evidence="2">Wonlab-2016</strain>
    </source>
</reference>
<evidence type="ECO:0000313" key="2">
    <source>
        <dbReference type="EMBL" id="KAK7464550.1"/>
    </source>
</evidence>
<dbReference type="InterPro" id="IPR039169">
    <property type="entry name" value="Abitram"/>
</dbReference>
<organism evidence="2 3">
    <name type="scientific">Batillaria attramentaria</name>
    <dbReference type="NCBI Taxonomy" id="370345"/>
    <lineage>
        <taxon>Eukaryota</taxon>
        <taxon>Metazoa</taxon>
        <taxon>Spiralia</taxon>
        <taxon>Lophotrochozoa</taxon>
        <taxon>Mollusca</taxon>
        <taxon>Gastropoda</taxon>
        <taxon>Caenogastropoda</taxon>
        <taxon>Sorbeoconcha</taxon>
        <taxon>Cerithioidea</taxon>
        <taxon>Batillariidae</taxon>
        <taxon>Batillaria</taxon>
    </lineage>
</organism>
<dbReference type="PANTHER" id="PTHR13651:SF0">
    <property type="entry name" value="PROTEIN ABITRAM"/>
    <property type="match status" value="1"/>
</dbReference>
<evidence type="ECO:0000256" key="1">
    <source>
        <dbReference type="SAM" id="MobiDB-lite"/>
    </source>
</evidence>
<comment type="caution">
    <text evidence="2">The sequence shown here is derived from an EMBL/GenBank/DDBJ whole genome shotgun (WGS) entry which is preliminary data.</text>
</comment>
<accession>A0ABD0J881</accession>
<dbReference type="AlphaFoldDB" id="A0ABD0J881"/>
<name>A0ABD0J881_9CAEN</name>
<proteinExistence type="predicted"/>
<feature type="compositionally biased region" description="Basic and acidic residues" evidence="1">
    <location>
        <begin position="13"/>
        <end position="23"/>
    </location>
</feature>
<evidence type="ECO:0000313" key="3">
    <source>
        <dbReference type="Proteomes" id="UP001519460"/>
    </source>
</evidence>
<dbReference type="Proteomes" id="UP001519460">
    <property type="component" value="Unassembled WGS sequence"/>
</dbReference>
<keyword evidence="3" id="KW-1185">Reference proteome</keyword>
<dbReference type="PANTHER" id="PTHR13651">
    <property type="entry name" value="PROTEIN ABITRAM"/>
    <property type="match status" value="1"/>
</dbReference>
<gene>
    <name evidence="2" type="ORF">BaRGS_00037911</name>
</gene>
<feature type="region of interest" description="Disordered" evidence="1">
    <location>
        <begin position="1"/>
        <end position="24"/>
    </location>
</feature>
<dbReference type="EMBL" id="JACVVK020000587">
    <property type="protein sequence ID" value="KAK7464550.1"/>
    <property type="molecule type" value="Genomic_DNA"/>
</dbReference>
<sequence>MALPMEENVNPAELEKNSTEERPPTVVDRYFSKHYRIAPSHPVLADKKTVVAVDFGVGGANRLDNKMTGKSKRPYGTGYIGIMLPSLKGYDDEMARLLTEQQYQDALLARKNRSS</sequence>
<protein>
    <submittedName>
        <fullName evidence="2">Uncharacterized protein</fullName>
    </submittedName>
</protein>